<dbReference type="InterPro" id="IPR051043">
    <property type="entry name" value="Sulfatase_Mod_Factor_Kinase"/>
</dbReference>
<feature type="domain" description="Sulfatase-modifying factor enzyme-like" evidence="1">
    <location>
        <begin position="20"/>
        <end position="169"/>
    </location>
</feature>
<dbReference type="PANTHER" id="PTHR23150">
    <property type="entry name" value="SULFATASE MODIFYING FACTOR 1, 2"/>
    <property type="match status" value="1"/>
</dbReference>
<comment type="caution">
    <text evidence="2">The sequence shown here is derived from an EMBL/GenBank/DDBJ whole genome shotgun (WGS) entry which is preliminary data.</text>
</comment>
<organism evidence="2 3">
    <name type="scientific">Eiseniibacteriota bacterium</name>
    <dbReference type="NCBI Taxonomy" id="2212470"/>
    <lineage>
        <taxon>Bacteria</taxon>
        <taxon>Candidatus Eiseniibacteriota</taxon>
    </lineage>
</organism>
<dbReference type="SUPFAM" id="SSF56436">
    <property type="entry name" value="C-type lectin-like"/>
    <property type="match status" value="1"/>
</dbReference>
<dbReference type="GO" id="GO:0120147">
    <property type="term" value="F:formylglycine-generating oxidase activity"/>
    <property type="evidence" value="ECO:0007669"/>
    <property type="project" value="TreeGrafter"/>
</dbReference>
<dbReference type="AlphaFoldDB" id="A0A956M5L8"/>
<evidence type="ECO:0000259" key="1">
    <source>
        <dbReference type="Pfam" id="PF03781"/>
    </source>
</evidence>
<reference evidence="2" key="2">
    <citation type="journal article" date="2021" name="Microbiome">
        <title>Successional dynamics and alternative stable states in a saline activated sludge microbial community over 9 years.</title>
        <authorList>
            <person name="Wang Y."/>
            <person name="Ye J."/>
            <person name="Ju F."/>
            <person name="Liu L."/>
            <person name="Boyd J.A."/>
            <person name="Deng Y."/>
            <person name="Parks D.H."/>
            <person name="Jiang X."/>
            <person name="Yin X."/>
            <person name="Woodcroft B.J."/>
            <person name="Tyson G.W."/>
            <person name="Hugenholtz P."/>
            <person name="Polz M.F."/>
            <person name="Zhang T."/>
        </authorList>
    </citation>
    <scope>NUCLEOTIDE SEQUENCE</scope>
    <source>
        <strain evidence="2">HKST-UBA01</strain>
    </source>
</reference>
<dbReference type="Pfam" id="PF03781">
    <property type="entry name" value="FGE-sulfatase"/>
    <property type="match status" value="1"/>
</dbReference>
<protein>
    <submittedName>
        <fullName evidence="2">SUMF1/EgtB/PvdO family nonheme iron enzyme</fullName>
    </submittedName>
</protein>
<feature type="non-terminal residue" evidence="2">
    <location>
        <position position="1"/>
    </location>
</feature>
<gene>
    <name evidence="2" type="ORF">KC729_22470</name>
</gene>
<feature type="non-terminal residue" evidence="2">
    <location>
        <position position="172"/>
    </location>
</feature>
<proteinExistence type="predicted"/>
<sequence>EITRDQWRRTMASEAPAEWAADKADDAWPANSVSWLQAVAFCNRLSSSLGLEEAYEISASDVVRLIPERSGYRLPTEAEWEYACRAGTATPWFFGWSDDRLGEFAWEQSVHDVATRLANPWGFHDLTGNVLEWCHDRFDQPYDEKALTDPRGPDGGARLSNRVLRGGSFDVV</sequence>
<dbReference type="PANTHER" id="PTHR23150:SF19">
    <property type="entry name" value="FORMYLGLYCINE-GENERATING ENZYME"/>
    <property type="match status" value="1"/>
</dbReference>
<dbReference type="InterPro" id="IPR042095">
    <property type="entry name" value="SUMF_sf"/>
</dbReference>
<dbReference type="EMBL" id="JAGQHR010001231">
    <property type="protein sequence ID" value="MCA9730460.1"/>
    <property type="molecule type" value="Genomic_DNA"/>
</dbReference>
<accession>A0A956M5L8</accession>
<name>A0A956M5L8_UNCEI</name>
<reference evidence="2" key="1">
    <citation type="submission" date="2020-04" db="EMBL/GenBank/DDBJ databases">
        <authorList>
            <person name="Zhang T."/>
        </authorList>
    </citation>
    <scope>NUCLEOTIDE SEQUENCE</scope>
    <source>
        <strain evidence="2">HKST-UBA01</strain>
    </source>
</reference>
<dbReference type="Gene3D" id="3.90.1580.10">
    <property type="entry name" value="paralog of FGE (formylglycine-generating enzyme)"/>
    <property type="match status" value="1"/>
</dbReference>
<evidence type="ECO:0000313" key="2">
    <source>
        <dbReference type="EMBL" id="MCA9730460.1"/>
    </source>
</evidence>
<dbReference type="InterPro" id="IPR016187">
    <property type="entry name" value="CTDL_fold"/>
</dbReference>
<dbReference type="InterPro" id="IPR005532">
    <property type="entry name" value="SUMF_dom"/>
</dbReference>
<dbReference type="Proteomes" id="UP000697710">
    <property type="component" value="Unassembled WGS sequence"/>
</dbReference>
<evidence type="ECO:0000313" key="3">
    <source>
        <dbReference type="Proteomes" id="UP000697710"/>
    </source>
</evidence>